<feature type="domain" description="F-box" evidence="2">
    <location>
        <begin position="57"/>
        <end position="97"/>
    </location>
</feature>
<dbReference type="InterPro" id="IPR055290">
    <property type="entry name" value="At3g26010-like"/>
</dbReference>
<evidence type="ECO:0000256" key="1">
    <source>
        <dbReference type="SAM" id="MobiDB-lite"/>
    </source>
</evidence>
<dbReference type="SMART" id="SM00256">
    <property type="entry name" value="FBOX"/>
    <property type="match status" value="1"/>
</dbReference>
<dbReference type="Proteomes" id="UP001190926">
    <property type="component" value="Unassembled WGS sequence"/>
</dbReference>
<evidence type="ECO:0000313" key="4">
    <source>
        <dbReference type="Proteomes" id="UP001190926"/>
    </source>
</evidence>
<evidence type="ECO:0000259" key="2">
    <source>
        <dbReference type="SMART" id="SM00256"/>
    </source>
</evidence>
<name>A0AAD4JEU5_PERFH</name>
<dbReference type="InterPro" id="IPR017451">
    <property type="entry name" value="F-box-assoc_interact_dom"/>
</dbReference>
<dbReference type="PANTHER" id="PTHR35546">
    <property type="entry name" value="F-BOX PROTEIN INTERACTION DOMAIN PROTEIN-RELATED"/>
    <property type="match status" value="1"/>
</dbReference>
<feature type="compositionally biased region" description="Basic and acidic residues" evidence="1">
    <location>
        <begin position="36"/>
        <end position="45"/>
    </location>
</feature>
<dbReference type="EMBL" id="SDAM02000068">
    <property type="protein sequence ID" value="KAH6832535.1"/>
    <property type="molecule type" value="Genomic_DNA"/>
</dbReference>
<gene>
    <name evidence="3" type="ORF">C2S53_008834</name>
</gene>
<evidence type="ECO:0000313" key="3">
    <source>
        <dbReference type="EMBL" id="KAH6832535.1"/>
    </source>
</evidence>
<dbReference type="AlphaFoldDB" id="A0AAD4JEU5"/>
<reference evidence="3 4" key="1">
    <citation type="journal article" date="2021" name="Nat. Commun.">
        <title>Incipient diploidization of the medicinal plant Perilla within 10,000 years.</title>
        <authorList>
            <person name="Zhang Y."/>
            <person name="Shen Q."/>
            <person name="Leng L."/>
            <person name="Zhang D."/>
            <person name="Chen S."/>
            <person name="Shi Y."/>
            <person name="Ning Z."/>
            <person name="Chen S."/>
        </authorList>
    </citation>
    <scope>NUCLEOTIDE SEQUENCE [LARGE SCALE GENOMIC DNA]</scope>
    <source>
        <strain evidence="4">cv. PC099</strain>
    </source>
</reference>
<accession>A0AAD4JEU5</accession>
<proteinExistence type="predicted"/>
<dbReference type="PANTHER" id="PTHR35546:SF115">
    <property type="entry name" value="F-BOX DOMAIN-CONTAINING PROTEIN"/>
    <property type="match status" value="1"/>
</dbReference>
<keyword evidence="4" id="KW-1185">Reference proteome</keyword>
<dbReference type="InterPro" id="IPR036047">
    <property type="entry name" value="F-box-like_dom_sf"/>
</dbReference>
<dbReference type="InterPro" id="IPR001810">
    <property type="entry name" value="F-box_dom"/>
</dbReference>
<organism evidence="3 4">
    <name type="scientific">Perilla frutescens var. hirtella</name>
    <name type="common">Perilla citriodora</name>
    <name type="synonym">Perilla setoyensis</name>
    <dbReference type="NCBI Taxonomy" id="608512"/>
    <lineage>
        <taxon>Eukaryota</taxon>
        <taxon>Viridiplantae</taxon>
        <taxon>Streptophyta</taxon>
        <taxon>Embryophyta</taxon>
        <taxon>Tracheophyta</taxon>
        <taxon>Spermatophyta</taxon>
        <taxon>Magnoliopsida</taxon>
        <taxon>eudicotyledons</taxon>
        <taxon>Gunneridae</taxon>
        <taxon>Pentapetalae</taxon>
        <taxon>asterids</taxon>
        <taxon>lamiids</taxon>
        <taxon>Lamiales</taxon>
        <taxon>Lamiaceae</taxon>
        <taxon>Nepetoideae</taxon>
        <taxon>Elsholtzieae</taxon>
        <taxon>Perilla</taxon>
    </lineage>
</organism>
<dbReference type="InterPro" id="IPR006527">
    <property type="entry name" value="F-box-assoc_dom_typ1"/>
</dbReference>
<comment type="caution">
    <text evidence="3">The sequence shown here is derived from an EMBL/GenBank/DDBJ whole genome shotgun (WGS) entry which is preliminary data.</text>
</comment>
<protein>
    <recommendedName>
        <fullName evidence="2">F-box domain-containing protein</fullName>
    </recommendedName>
</protein>
<dbReference type="Pfam" id="PF00646">
    <property type="entry name" value="F-box"/>
    <property type="match status" value="1"/>
</dbReference>
<sequence length="419" mass="48308">MQITSSKAFNFFLGHSRKNKFKKFKKTRRRRKTHARKSDDHHHHEIESSYSAEIVGGNQDLLNLIFSNLKENYRVRFKIVCKSWYQLITGQKFVLKLPPPSDLLIRRYTRRTRPLLHPKMKYLAVPLDTVSRQRPEDRQPFLNFLESNDLHVNGIRISQSCNGLLLRPADVSVNKSKNSPWNSCSADVEHYVYNPTTNESRLIPLPGGDATEVTAMNLAFDPSSSPHYKIVSLSRVNKPYSSYTQIDIYSSETGCWSVSKAEFPRNSDHVDFSNGVFLNGAIHWPSYTGETSLYFEVENECFKVMAMPPVQGGQLRRTIRFFGEAGGRLLLIDFDKVPVTRNFDVFGMEDYCSWSVKHHVDFSRRMYSSGRAFKFFMNRFHILSVICGGDENDLSLVMYIPGRDKDGKGLVTYNLKERI</sequence>
<feature type="compositionally biased region" description="Basic residues" evidence="1">
    <location>
        <begin position="22"/>
        <end position="35"/>
    </location>
</feature>
<dbReference type="Pfam" id="PF07734">
    <property type="entry name" value="FBA_1"/>
    <property type="match status" value="1"/>
</dbReference>
<dbReference type="SUPFAM" id="SSF81383">
    <property type="entry name" value="F-box domain"/>
    <property type="match status" value="1"/>
</dbReference>
<dbReference type="NCBIfam" id="TIGR01640">
    <property type="entry name" value="F_box_assoc_1"/>
    <property type="match status" value="1"/>
</dbReference>
<feature type="region of interest" description="Disordered" evidence="1">
    <location>
        <begin position="22"/>
        <end position="45"/>
    </location>
</feature>